<feature type="transmembrane region" description="Helical" evidence="1">
    <location>
        <begin position="90"/>
        <end position="108"/>
    </location>
</feature>
<keyword evidence="3" id="KW-1185">Reference proteome</keyword>
<sequence>MARPARAGLAHSGTASPDGDAWRVAGDCCHASLVGDPRLPHFPRWSQVGGAPLRRPTASCKAAGFWQPALIRSAPSGEHTAAAPQFEAHMLYLVIPAVLLLLIVFLARQPPLELRLERALQQARQGDLRGLRALARKSVGDAAYALFLQLDANGEQAAALAALKRAVYARTWLDIRGCSVAMRAYGRRRFLGVGTIPDHAALLAEWSRPGWCSGAGWEPELAWIQACGPEACRDLARAWYWLCLADARKQQGMGEIRSVELAQQVREHLGPLVPASVRQAMEEQAAETACRDFMSGR</sequence>
<evidence type="ECO:0000256" key="1">
    <source>
        <dbReference type="SAM" id="Phobius"/>
    </source>
</evidence>
<proteinExistence type="predicted"/>
<organism evidence="2 3">
    <name type="scientific">Xanthomonas protegens</name>
    <dbReference type="NCBI Taxonomy" id="3380705"/>
    <lineage>
        <taxon>Bacteria</taxon>
        <taxon>Pseudomonadati</taxon>
        <taxon>Pseudomonadota</taxon>
        <taxon>Gammaproteobacteria</taxon>
        <taxon>Lysobacterales</taxon>
        <taxon>Lysobacteraceae</taxon>
        <taxon>Xanthomonas</taxon>
    </lineage>
</organism>
<dbReference type="EMBL" id="JAQJCQ010000001">
    <property type="protein sequence ID" value="MEL4889947.1"/>
    <property type="molecule type" value="Genomic_DNA"/>
</dbReference>
<evidence type="ECO:0000313" key="2">
    <source>
        <dbReference type="EMBL" id="MEL4889947.1"/>
    </source>
</evidence>
<reference evidence="2 3" key="1">
    <citation type="journal article" date="2024" name="FEMS Microbiol. Lett.">
        <title>Xanthomonas protegens sp. nov., a novel rice seed-associated bacterium, provides in vivo protection against X. oryzae pv. oryzae, the bacterial leaf blight pathogen.</title>
        <authorList>
            <person name="Rana R."/>
            <person name="Sharma A."/>
            <person name="Madhavan V.N."/>
            <person name="Korpole S."/>
            <person name="Sonti R.V."/>
            <person name="Patel H.K."/>
            <person name="Patil P.B."/>
        </authorList>
    </citation>
    <scope>NUCLEOTIDE SEQUENCE [LARGE SCALE GENOMIC DNA]</scope>
    <source>
        <strain evidence="2 3">PPL118</strain>
    </source>
</reference>
<keyword evidence="1" id="KW-0472">Membrane</keyword>
<keyword evidence="1" id="KW-0812">Transmembrane</keyword>
<dbReference type="Proteomes" id="UP001486626">
    <property type="component" value="Unassembled WGS sequence"/>
</dbReference>
<evidence type="ECO:0000313" key="3">
    <source>
        <dbReference type="Proteomes" id="UP001486626"/>
    </source>
</evidence>
<accession>A0ABU9L5M5</accession>
<gene>
    <name evidence="2" type="ORF">PIQ37_00820</name>
</gene>
<name>A0ABU9L5M5_9XANT</name>
<keyword evidence="1" id="KW-1133">Transmembrane helix</keyword>
<comment type="caution">
    <text evidence="2">The sequence shown here is derived from an EMBL/GenBank/DDBJ whole genome shotgun (WGS) entry which is preliminary data.</text>
</comment>
<protein>
    <submittedName>
        <fullName evidence="2">Uncharacterized protein</fullName>
    </submittedName>
</protein>
<dbReference type="RefSeq" id="WP_342071991.1">
    <property type="nucleotide sequence ID" value="NZ_JAQJCQ010000001.1"/>
</dbReference>